<protein>
    <recommendedName>
        <fullName evidence="6 7">6-phosphogluconolactonase</fullName>
        <shortName evidence="7">6PGL</shortName>
        <ecNumber evidence="5 7">3.1.1.31</ecNumber>
    </recommendedName>
</protein>
<comment type="catalytic activity">
    <reaction evidence="1 7">
        <text>6-phospho-D-glucono-1,5-lactone + H2O = 6-phospho-D-gluconate + H(+)</text>
        <dbReference type="Rhea" id="RHEA:12556"/>
        <dbReference type="ChEBI" id="CHEBI:15377"/>
        <dbReference type="ChEBI" id="CHEBI:15378"/>
        <dbReference type="ChEBI" id="CHEBI:57955"/>
        <dbReference type="ChEBI" id="CHEBI:58759"/>
        <dbReference type="EC" id="3.1.1.31"/>
    </reaction>
</comment>
<dbReference type="CDD" id="cd01400">
    <property type="entry name" value="6PGL"/>
    <property type="match status" value="1"/>
</dbReference>
<comment type="similarity">
    <text evidence="4 7">Belongs to the glucosamine/galactosamine-6-phosphate isomerase family. 6-phosphogluconolactonase subfamily.</text>
</comment>
<dbReference type="KEGG" id="mliy:RYJ27_07005"/>
<evidence type="ECO:0000256" key="4">
    <source>
        <dbReference type="ARBA" id="ARBA00010662"/>
    </source>
</evidence>
<dbReference type="InterPro" id="IPR037171">
    <property type="entry name" value="NagB/RpiA_transferase-like"/>
</dbReference>
<feature type="domain" description="Glucosamine/galactosamine-6-phosphate isomerase" evidence="8">
    <location>
        <begin position="16"/>
        <end position="240"/>
    </location>
</feature>
<evidence type="ECO:0000313" key="9">
    <source>
        <dbReference type="EMBL" id="WOQ68487.1"/>
    </source>
</evidence>
<dbReference type="GO" id="GO:0017057">
    <property type="term" value="F:6-phosphogluconolactonase activity"/>
    <property type="evidence" value="ECO:0007669"/>
    <property type="project" value="UniProtKB-UniRule"/>
</dbReference>
<dbReference type="EMBL" id="CP137080">
    <property type="protein sequence ID" value="WOQ68487.1"/>
    <property type="molecule type" value="Genomic_DNA"/>
</dbReference>
<evidence type="ECO:0000256" key="6">
    <source>
        <dbReference type="ARBA" id="ARBA00020337"/>
    </source>
</evidence>
<gene>
    <name evidence="7 9" type="primary">pgl</name>
    <name evidence="9" type="ORF">RYJ27_07005</name>
</gene>
<keyword evidence="10" id="KW-1185">Reference proteome</keyword>
<dbReference type="EC" id="3.1.1.31" evidence="5 7"/>
<evidence type="ECO:0000256" key="1">
    <source>
        <dbReference type="ARBA" id="ARBA00000832"/>
    </source>
</evidence>
<dbReference type="GO" id="GO:0005975">
    <property type="term" value="P:carbohydrate metabolic process"/>
    <property type="evidence" value="ECO:0007669"/>
    <property type="project" value="UniProtKB-UniRule"/>
</dbReference>
<evidence type="ECO:0000256" key="2">
    <source>
        <dbReference type="ARBA" id="ARBA00002681"/>
    </source>
</evidence>
<dbReference type="Proteomes" id="UP001329313">
    <property type="component" value="Chromosome"/>
</dbReference>
<dbReference type="AlphaFoldDB" id="A0AAU0MDY5"/>
<dbReference type="PANTHER" id="PTHR11054:SF0">
    <property type="entry name" value="6-PHOSPHOGLUCONOLACTONASE"/>
    <property type="match status" value="1"/>
</dbReference>
<evidence type="ECO:0000256" key="5">
    <source>
        <dbReference type="ARBA" id="ARBA00013198"/>
    </source>
</evidence>
<dbReference type="InterPro" id="IPR005900">
    <property type="entry name" value="6-phosphogluconolactonase_DevB"/>
</dbReference>
<dbReference type="Pfam" id="PF01182">
    <property type="entry name" value="Glucosamine_iso"/>
    <property type="match status" value="1"/>
</dbReference>
<accession>A0AAU0MDY5</accession>
<keyword evidence="7 9" id="KW-0378">Hydrolase</keyword>
<comment type="pathway">
    <text evidence="3 7">Carbohydrate degradation; pentose phosphate pathway; D-ribulose 5-phosphate from D-glucose 6-phosphate (oxidative stage): step 2/3.</text>
</comment>
<comment type="function">
    <text evidence="2 7">Hydrolysis of 6-phosphogluconolactone to 6-phosphogluconate.</text>
</comment>
<dbReference type="SUPFAM" id="SSF100950">
    <property type="entry name" value="NagB/RpiA/CoA transferase-like"/>
    <property type="match status" value="1"/>
</dbReference>
<evidence type="ECO:0000313" key="10">
    <source>
        <dbReference type="Proteomes" id="UP001329313"/>
    </source>
</evidence>
<evidence type="ECO:0000256" key="7">
    <source>
        <dbReference type="RuleBase" id="RU365095"/>
    </source>
</evidence>
<evidence type="ECO:0000256" key="3">
    <source>
        <dbReference type="ARBA" id="ARBA00004961"/>
    </source>
</evidence>
<dbReference type="GO" id="GO:0006098">
    <property type="term" value="P:pentose-phosphate shunt"/>
    <property type="evidence" value="ECO:0007669"/>
    <property type="project" value="InterPro"/>
</dbReference>
<dbReference type="Gene3D" id="3.40.50.1360">
    <property type="match status" value="1"/>
</dbReference>
<dbReference type="InterPro" id="IPR039104">
    <property type="entry name" value="6PGL"/>
</dbReference>
<reference evidence="9 10" key="1">
    <citation type="submission" date="2023-10" db="EMBL/GenBank/DDBJ databases">
        <title>Y20.</title>
        <authorList>
            <person name="Zhang G."/>
            <person name="Ding Y."/>
        </authorList>
    </citation>
    <scope>NUCLEOTIDE SEQUENCE [LARGE SCALE GENOMIC DNA]</scope>
    <source>
        <strain evidence="9 10">Y20</strain>
    </source>
</reference>
<dbReference type="PANTHER" id="PTHR11054">
    <property type="entry name" value="6-PHOSPHOGLUCONOLACTONASE"/>
    <property type="match status" value="1"/>
</dbReference>
<dbReference type="RefSeq" id="WP_330169654.1">
    <property type="nucleotide sequence ID" value="NZ_CP137080.1"/>
</dbReference>
<dbReference type="InterPro" id="IPR006148">
    <property type="entry name" value="Glc/Gal-6P_isomerase"/>
</dbReference>
<organism evidence="9 10">
    <name type="scientific">Microbacterium limosum</name>
    <dbReference type="NCBI Taxonomy" id="3079935"/>
    <lineage>
        <taxon>Bacteria</taxon>
        <taxon>Bacillati</taxon>
        <taxon>Actinomycetota</taxon>
        <taxon>Actinomycetes</taxon>
        <taxon>Micrococcales</taxon>
        <taxon>Microbacteriaceae</taxon>
        <taxon>Microbacterium</taxon>
    </lineage>
</organism>
<evidence type="ECO:0000259" key="8">
    <source>
        <dbReference type="Pfam" id="PF01182"/>
    </source>
</evidence>
<dbReference type="NCBIfam" id="TIGR01198">
    <property type="entry name" value="pgl"/>
    <property type="match status" value="1"/>
</dbReference>
<proteinExistence type="inferred from homology"/>
<sequence length="261" mass="28121">MSSELSAERRVVVSADRATVVDVVSRRLLDKLTRLTNEKERVHLALTGGGAGIGVLAGVADHPARDQVDWSRVHFWWSDERFVPQQDAERNDLQARAALLDVLDVPEENIHSIASTDSGLSAEEAAERYSEELARFADDTSGLRWPSFDVCLLGVGPDAHIASLFPDRDEIRVSDSGAVAVHDSPKPPPTRVTLTRPVINASQRVWLVLTGAEKASALGLALAGASYLSVPAAGAKGRRSTLFFVDVDAAAEVPEELIDPD</sequence>
<name>A0AAU0MDY5_9MICO</name>